<dbReference type="KEGG" id="blen:NCTC4824_00108"/>
<dbReference type="SUPFAM" id="SSF46600">
    <property type="entry name" value="C-terminal UvrC-binding domain of UvrB"/>
    <property type="match status" value="1"/>
</dbReference>
<keyword evidence="4" id="KW-1185">Reference proteome</keyword>
<dbReference type="GO" id="GO:0050897">
    <property type="term" value="F:cobalt ion binding"/>
    <property type="evidence" value="ECO:0007669"/>
    <property type="project" value="TreeGrafter"/>
</dbReference>
<name>A0A2X4VK18_LEDLE</name>
<protein>
    <submittedName>
        <fullName evidence="3">McsA</fullName>
    </submittedName>
</protein>
<dbReference type="GO" id="GO:0046870">
    <property type="term" value="F:cadmium ion binding"/>
    <property type="evidence" value="ECO:0007669"/>
    <property type="project" value="TreeGrafter"/>
</dbReference>
<dbReference type="EMBL" id="LS483476">
    <property type="protein sequence ID" value="SQI51161.1"/>
    <property type="molecule type" value="Genomic_DNA"/>
</dbReference>
<sequence>MICQECNERPATLHFTKIVNGEKAAIQLCEKCAHEKGELFMMDGSAGFSINDLLAGILNLDNVMQQTTSKPTPTAHVIQCDECKMTFQQFIKVGRFGCANCYNAFKERLTPILKRLHSGNIIHGGKVPERIGGSIHLKKKVQQLRAELRVLIEQEEFEKAANVRDQIRSLENNLVNGEGKDS</sequence>
<dbReference type="Proteomes" id="UP000249134">
    <property type="component" value="Chromosome 1"/>
</dbReference>
<feature type="coiled-coil region" evidence="1">
    <location>
        <begin position="134"/>
        <end position="180"/>
    </location>
</feature>
<feature type="domain" description="UVR" evidence="2">
    <location>
        <begin position="138"/>
        <end position="173"/>
    </location>
</feature>
<gene>
    <name evidence="3" type="primary">mcsA</name>
    <name evidence="3" type="ORF">NCTC4824_00108</name>
</gene>
<dbReference type="AlphaFoldDB" id="A0A2X4VK18"/>
<accession>A0A2X4VK18</accession>
<dbReference type="PIRSF" id="PIRSF015034">
    <property type="entry name" value="YacH"/>
    <property type="match status" value="1"/>
</dbReference>
<keyword evidence="1" id="KW-0175">Coiled coil</keyword>
<dbReference type="Gene3D" id="4.10.860.10">
    <property type="entry name" value="UVR domain"/>
    <property type="match status" value="1"/>
</dbReference>
<dbReference type="GO" id="GO:0008270">
    <property type="term" value="F:zinc ion binding"/>
    <property type="evidence" value="ECO:0007669"/>
    <property type="project" value="TreeGrafter"/>
</dbReference>
<dbReference type="PANTHER" id="PTHR38430">
    <property type="entry name" value="PROTEIN-ARGININE KINASE ACTIVATOR PROTEIN"/>
    <property type="match status" value="1"/>
</dbReference>
<organism evidence="3 4">
    <name type="scientific">Lederbergia lenta</name>
    <name type="common">Bacillus lentus</name>
    <dbReference type="NCBI Taxonomy" id="1467"/>
    <lineage>
        <taxon>Bacteria</taxon>
        <taxon>Bacillati</taxon>
        <taxon>Bacillota</taxon>
        <taxon>Bacilli</taxon>
        <taxon>Bacillales</taxon>
        <taxon>Bacillaceae</taxon>
        <taxon>Lederbergia</taxon>
    </lineage>
</organism>
<dbReference type="Pfam" id="PF02151">
    <property type="entry name" value="UVR"/>
    <property type="match status" value="1"/>
</dbReference>
<dbReference type="GO" id="GO:0005507">
    <property type="term" value="F:copper ion binding"/>
    <property type="evidence" value="ECO:0007669"/>
    <property type="project" value="TreeGrafter"/>
</dbReference>
<dbReference type="PANTHER" id="PTHR38430:SF1">
    <property type="entry name" value="PROTEIN-ARGININE KINASE ACTIVATOR PROTEIN"/>
    <property type="match status" value="1"/>
</dbReference>
<dbReference type="GO" id="GO:1990169">
    <property type="term" value="P:stress response to copper ion"/>
    <property type="evidence" value="ECO:0007669"/>
    <property type="project" value="TreeGrafter"/>
</dbReference>
<dbReference type="InterPro" id="IPR036876">
    <property type="entry name" value="UVR_dom_sf"/>
</dbReference>
<reference evidence="3 4" key="1">
    <citation type="submission" date="2018-06" db="EMBL/GenBank/DDBJ databases">
        <authorList>
            <consortium name="Pathogen Informatics"/>
            <person name="Doyle S."/>
        </authorList>
    </citation>
    <scope>NUCLEOTIDE SEQUENCE [LARGE SCALE GENOMIC DNA]</scope>
    <source>
        <strain evidence="3 4">NCTC4824</strain>
    </source>
</reference>
<evidence type="ECO:0000256" key="1">
    <source>
        <dbReference type="SAM" id="Coils"/>
    </source>
</evidence>
<evidence type="ECO:0000313" key="4">
    <source>
        <dbReference type="Proteomes" id="UP000249134"/>
    </source>
</evidence>
<evidence type="ECO:0000313" key="3">
    <source>
        <dbReference type="EMBL" id="SQI51161.1"/>
    </source>
</evidence>
<dbReference type="InterPro" id="IPR001943">
    <property type="entry name" value="UVR_dom"/>
</dbReference>
<evidence type="ECO:0000259" key="2">
    <source>
        <dbReference type="PROSITE" id="PS50151"/>
    </source>
</evidence>
<dbReference type="GO" id="GO:1990170">
    <property type="term" value="P:stress response to cadmium ion"/>
    <property type="evidence" value="ECO:0007669"/>
    <property type="project" value="TreeGrafter"/>
</dbReference>
<proteinExistence type="predicted"/>
<dbReference type="STRING" id="1348624.GCA_001591545_03492"/>
<dbReference type="PROSITE" id="PS50151">
    <property type="entry name" value="UVR"/>
    <property type="match status" value="1"/>
</dbReference>
<dbReference type="InterPro" id="IPR025542">
    <property type="entry name" value="YacH"/>
</dbReference>